<dbReference type="Proteomes" id="UP000318375">
    <property type="component" value="Segment"/>
</dbReference>
<sequence>MLNVTIDHNGRQYQAQLMKIDSTSLGEGDHLFSAGLNCSRPGGGTTVGLRGFDEWDQERGERVFKSGYGLDFIRTMMKIGGVNGWEDLPGQRVYVLYDVAGGPHMLGRIADGIANVDTGEVMIFAEHAALWGLPKDES</sequence>
<accession>A0A4Y6EIG5</accession>
<protein>
    <submittedName>
        <fullName evidence="1">Uncharacterized protein</fullName>
    </submittedName>
</protein>
<keyword evidence="2" id="KW-1185">Reference proteome</keyword>
<gene>
    <name evidence="1" type="primary">44</name>
    <name evidence="1" type="ORF">SEA_PUPPER_44</name>
</gene>
<dbReference type="KEGG" id="vg:64766062"/>
<reference evidence="1 2" key="1">
    <citation type="submission" date="2019-05" db="EMBL/GenBank/DDBJ databases">
        <authorList>
            <person name="Pope W.H."/>
            <person name="Garlena R.A."/>
            <person name="Russell D.A."/>
            <person name="Jacobs-Sera D."/>
            <person name="Hatfull G.F."/>
        </authorList>
    </citation>
    <scope>NUCLEOTIDE SEQUENCE [LARGE SCALE GENOMIC DNA]</scope>
</reference>
<dbReference type="RefSeq" id="YP_010058832.1">
    <property type="nucleotide sequence ID" value="NC_054723.1"/>
</dbReference>
<name>A0A4Y6EIG5_9CAUD</name>
<dbReference type="GeneID" id="64766062"/>
<organism evidence="1 2">
    <name type="scientific">Gordonia phage Pupper</name>
    <dbReference type="NCBI Taxonomy" id="2571249"/>
    <lineage>
        <taxon>Viruses</taxon>
        <taxon>Duplodnaviria</taxon>
        <taxon>Heunggongvirae</taxon>
        <taxon>Uroviricota</taxon>
        <taxon>Caudoviricetes</taxon>
        <taxon>Puppervirus</taxon>
        <taxon>Puppervirus Pupper</taxon>
    </lineage>
</organism>
<evidence type="ECO:0000313" key="2">
    <source>
        <dbReference type="Proteomes" id="UP000318375"/>
    </source>
</evidence>
<dbReference type="EMBL" id="MK977695">
    <property type="protein sequence ID" value="QDF18530.1"/>
    <property type="molecule type" value="Genomic_DNA"/>
</dbReference>
<proteinExistence type="predicted"/>
<evidence type="ECO:0000313" key="1">
    <source>
        <dbReference type="EMBL" id="QDF18530.1"/>
    </source>
</evidence>